<comment type="caution">
    <text evidence="1">The sequence shown here is derived from an EMBL/GenBank/DDBJ whole genome shotgun (WGS) entry which is preliminary data.</text>
</comment>
<reference evidence="1 2" key="1">
    <citation type="journal article" date="2016" name="Nat. Commun.">
        <title>Thousands of microbial genomes shed light on interconnected biogeochemical processes in an aquifer system.</title>
        <authorList>
            <person name="Anantharaman K."/>
            <person name="Brown C.T."/>
            <person name="Hug L.A."/>
            <person name="Sharon I."/>
            <person name="Castelle C.J."/>
            <person name="Probst A.J."/>
            <person name="Thomas B.C."/>
            <person name="Singh A."/>
            <person name="Wilkins M.J."/>
            <person name="Karaoz U."/>
            <person name="Brodie E.L."/>
            <person name="Williams K.H."/>
            <person name="Hubbard S.S."/>
            <person name="Banfield J.F."/>
        </authorList>
    </citation>
    <scope>NUCLEOTIDE SEQUENCE [LARGE SCALE GENOMIC DNA]</scope>
</reference>
<dbReference type="AlphaFoldDB" id="A0A1F6AX91"/>
<dbReference type="EMBL" id="MFJZ01000063">
    <property type="protein sequence ID" value="OGG28937.1"/>
    <property type="molecule type" value="Genomic_DNA"/>
</dbReference>
<organism evidence="1 2">
    <name type="scientific">Candidatus Gottesmanbacteria bacterium RIFCSPLOWO2_01_FULL_49_10</name>
    <dbReference type="NCBI Taxonomy" id="1798396"/>
    <lineage>
        <taxon>Bacteria</taxon>
        <taxon>Candidatus Gottesmaniibacteriota</taxon>
    </lineage>
</organism>
<accession>A0A1F6AX91</accession>
<name>A0A1F6AX91_9BACT</name>
<evidence type="ECO:0000313" key="1">
    <source>
        <dbReference type="EMBL" id="OGG28937.1"/>
    </source>
</evidence>
<gene>
    <name evidence="1" type="ORF">A2973_01380</name>
</gene>
<evidence type="ECO:0000313" key="2">
    <source>
        <dbReference type="Proteomes" id="UP000176409"/>
    </source>
</evidence>
<proteinExistence type="predicted"/>
<dbReference type="Proteomes" id="UP000176409">
    <property type="component" value="Unassembled WGS sequence"/>
</dbReference>
<protein>
    <submittedName>
        <fullName evidence="1">Uncharacterized protein</fullName>
    </submittedName>
</protein>
<dbReference type="STRING" id="1798396.A2973_01380"/>
<sequence length="66" mass="7483">MAFADKNPKGVTYYLHTMVVRLKGSGKKQTIYYFARKVGRNALDRVPSGYKVIHSRRTGLPLLKKG</sequence>